<accession>A0A9X1MGS8</accession>
<dbReference type="EMBL" id="JAJFZV010000018">
    <property type="protein sequence ID" value="MCC3299326.1"/>
    <property type="molecule type" value="Genomic_DNA"/>
</dbReference>
<organism evidence="1 2">
    <name type="scientific">Arthrobacter caoxuetaonis</name>
    <dbReference type="NCBI Taxonomy" id="2886935"/>
    <lineage>
        <taxon>Bacteria</taxon>
        <taxon>Bacillati</taxon>
        <taxon>Actinomycetota</taxon>
        <taxon>Actinomycetes</taxon>
        <taxon>Micrococcales</taxon>
        <taxon>Micrococcaceae</taxon>
        <taxon>Arthrobacter</taxon>
    </lineage>
</organism>
<keyword evidence="2" id="KW-1185">Reference proteome</keyword>
<gene>
    <name evidence="1" type="ORF">LJ757_16160</name>
</gene>
<evidence type="ECO:0000313" key="2">
    <source>
        <dbReference type="Proteomes" id="UP001139158"/>
    </source>
</evidence>
<dbReference type="AlphaFoldDB" id="A0A9X1MGS8"/>
<name>A0A9X1MGS8_9MICC</name>
<sequence length="138" mass="15233">MMFRPRVKPGVPEGGRFTAKEQQEAPVSLSEVRRHDNALLKNMTGGTMDPERRRHLARNAVREAIEDGTAARLVGVNRIDEVAALREAAGSDWKIDQAVDRLTETVRSGQGRVPANAIGLHLCKQLLLAERGQQRMAS</sequence>
<protein>
    <submittedName>
        <fullName evidence="1">Uncharacterized protein</fullName>
    </submittedName>
</protein>
<proteinExistence type="predicted"/>
<reference evidence="1" key="1">
    <citation type="submission" date="2021-10" db="EMBL/GenBank/DDBJ databases">
        <title>Novel species in genus Arthrobacter.</title>
        <authorList>
            <person name="Liu Y."/>
        </authorList>
    </citation>
    <scope>NUCLEOTIDE SEQUENCE</scope>
    <source>
        <strain evidence="1">Zg-Y453</strain>
    </source>
</reference>
<dbReference type="RefSeq" id="WP_227897313.1">
    <property type="nucleotide sequence ID" value="NZ_CP099467.1"/>
</dbReference>
<comment type="caution">
    <text evidence="1">The sequence shown here is derived from an EMBL/GenBank/DDBJ whole genome shotgun (WGS) entry which is preliminary data.</text>
</comment>
<dbReference type="Proteomes" id="UP001139158">
    <property type="component" value="Unassembled WGS sequence"/>
</dbReference>
<evidence type="ECO:0000313" key="1">
    <source>
        <dbReference type="EMBL" id="MCC3299326.1"/>
    </source>
</evidence>